<dbReference type="GO" id="GO:0046872">
    <property type="term" value="F:metal ion binding"/>
    <property type="evidence" value="ECO:0007669"/>
    <property type="project" value="UniProtKB-KW"/>
</dbReference>
<dbReference type="InterPro" id="IPR000587">
    <property type="entry name" value="Creatinase_N"/>
</dbReference>
<dbReference type="PANTHER" id="PTHR46112">
    <property type="entry name" value="AMINOPEPTIDASE"/>
    <property type="match status" value="1"/>
</dbReference>
<dbReference type="SUPFAM" id="SSF55920">
    <property type="entry name" value="Creatinase/aminopeptidase"/>
    <property type="match status" value="1"/>
</dbReference>
<dbReference type="PROSITE" id="PS00491">
    <property type="entry name" value="PROLINE_PEPTIDASE"/>
    <property type="match status" value="1"/>
</dbReference>
<dbReference type="GO" id="GO:0004177">
    <property type="term" value="F:aminopeptidase activity"/>
    <property type="evidence" value="ECO:0007669"/>
    <property type="project" value="UniProtKB-KW"/>
</dbReference>
<sequence length="336" mass="36874">MDVWKGDRLNRIECALENIHEEGERALITARKNIYYLSGFMPTATSFLILEDEPVLLVSEMDRESAMAKSRVDVRTFKRIRDVRESFDLSGVLVEPATPVGLLERLGIGGDFRVMDPVSDIRMVKDREELKRMEDALRIAENSFKKLEFNGTEIEIAARLDYTMRLAGSEGVSFDTIVASSERSSIPHAVPTANTTGSPVLIDWGAVREGYHSDTTRTIVEGEGEHEVLEIVLEAKRAGVKALKPGARACDVDSAVRGVIGEYGYADNFIHSTGHGVGLDVHEKPSLAAGDETVLRKGMVLTVEPGIYIPGEFGVRVEDMVVVGEGVMNRLPDALG</sequence>
<evidence type="ECO:0000259" key="6">
    <source>
        <dbReference type="Pfam" id="PF01321"/>
    </source>
</evidence>
<feature type="domain" description="Peptidase M24" evidence="5">
    <location>
        <begin position="132"/>
        <end position="325"/>
    </location>
</feature>
<evidence type="ECO:0000256" key="4">
    <source>
        <dbReference type="SAM" id="Coils"/>
    </source>
</evidence>
<protein>
    <submittedName>
        <fullName evidence="7">Aminopeptidase P family protein</fullName>
    </submittedName>
</protein>
<evidence type="ECO:0000256" key="2">
    <source>
        <dbReference type="ARBA" id="ARBA00022801"/>
    </source>
</evidence>
<reference evidence="8" key="1">
    <citation type="journal article" date="2020" name="bioRxiv">
        <title>A rank-normalized archaeal taxonomy based on genome phylogeny resolves widespread incomplete and uneven classifications.</title>
        <authorList>
            <person name="Rinke C."/>
            <person name="Chuvochina M."/>
            <person name="Mussig A.J."/>
            <person name="Chaumeil P.-A."/>
            <person name="Waite D.W."/>
            <person name="Whitman W.B."/>
            <person name="Parks D.H."/>
            <person name="Hugenholtz P."/>
        </authorList>
    </citation>
    <scope>NUCLEOTIDE SEQUENCE [LARGE SCALE GENOMIC DNA]</scope>
</reference>
<evidence type="ECO:0000256" key="1">
    <source>
        <dbReference type="ARBA" id="ARBA00022723"/>
    </source>
</evidence>
<keyword evidence="7" id="KW-0031">Aminopeptidase</keyword>
<dbReference type="SUPFAM" id="SSF53092">
    <property type="entry name" value="Creatinase/prolidase N-terminal domain"/>
    <property type="match status" value="1"/>
</dbReference>
<evidence type="ECO:0000313" key="8">
    <source>
        <dbReference type="Proteomes" id="UP000538031"/>
    </source>
</evidence>
<dbReference type="InterPro" id="IPR001131">
    <property type="entry name" value="Peptidase_M24B_aminopep-P_CS"/>
</dbReference>
<comment type="similarity">
    <text evidence="3">Belongs to the peptidase M24B family.</text>
</comment>
<dbReference type="Proteomes" id="UP000538031">
    <property type="component" value="Unassembled WGS sequence"/>
</dbReference>
<name>A0A7J4MVN9_METTF</name>
<feature type="coiled-coil region" evidence="4">
    <location>
        <begin position="123"/>
        <end position="150"/>
    </location>
</feature>
<organism evidence="7 8">
    <name type="scientific">Methanothermobacter thermautotrophicus</name>
    <name type="common">Methanobacterium thermoformicicum</name>
    <dbReference type="NCBI Taxonomy" id="145262"/>
    <lineage>
        <taxon>Archaea</taxon>
        <taxon>Methanobacteriati</taxon>
        <taxon>Methanobacteriota</taxon>
        <taxon>Methanomada group</taxon>
        <taxon>Methanobacteria</taxon>
        <taxon>Methanobacteriales</taxon>
        <taxon>Methanobacteriaceae</taxon>
        <taxon>Methanothermobacter</taxon>
    </lineage>
</organism>
<keyword evidence="7" id="KW-0645">Protease</keyword>
<dbReference type="Gene3D" id="3.40.350.10">
    <property type="entry name" value="Creatinase/prolidase N-terminal domain"/>
    <property type="match status" value="1"/>
</dbReference>
<dbReference type="InterPro" id="IPR000994">
    <property type="entry name" value="Pept_M24"/>
</dbReference>
<dbReference type="InterPro" id="IPR036005">
    <property type="entry name" value="Creatinase/aminopeptidase-like"/>
</dbReference>
<dbReference type="EMBL" id="DUHT01000031">
    <property type="protein sequence ID" value="HIH64512.1"/>
    <property type="molecule type" value="Genomic_DNA"/>
</dbReference>
<feature type="domain" description="Creatinase N-terminal" evidence="6">
    <location>
        <begin position="26"/>
        <end position="108"/>
    </location>
</feature>
<dbReference type="Pfam" id="PF01321">
    <property type="entry name" value="Creatinase_N"/>
    <property type="match status" value="1"/>
</dbReference>
<dbReference type="PANTHER" id="PTHR46112:SF2">
    <property type="entry name" value="XAA-PRO AMINOPEPTIDASE P-RELATED"/>
    <property type="match status" value="1"/>
</dbReference>
<dbReference type="Gene3D" id="3.90.230.10">
    <property type="entry name" value="Creatinase/methionine aminopeptidase superfamily"/>
    <property type="match status" value="1"/>
</dbReference>
<dbReference type="Pfam" id="PF00557">
    <property type="entry name" value="Peptidase_M24"/>
    <property type="match status" value="1"/>
</dbReference>
<comment type="caution">
    <text evidence="7">The sequence shown here is derived from an EMBL/GenBank/DDBJ whole genome shotgun (WGS) entry which is preliminary data.</text>
</comment>
<keyword evidence="2" id="KW-0378">Hydrolase</keyword>
<evidence type="ECO:0000256" key="3">
    <source>
        <dbReference type="RuleBase" id="RU000590"/>
    </source>
</evidence>
<keyword evidence="4" id="KW-0175">Coiled coil</keyword>
<accession>A0A7J4MVN9</accession>
<keyword evidence="1 3" id="KW-0479">Metal-binding</keyword>
<dbReference type="InterPro" id="IPR050659">
    <property type="entry name" value="Peptidase_M24B"/>
</dbReference>
<evidence type="ECO:0000313" key="7">
    <source>
        <dbReference type="EMBL" id="HIH64512.1"/>
    </source>
</evidence>
<evidence type="ECO:0000259" key="5">
    <source>
        <dbReference type="Pfam" id="PF00557"/>
    </source>
</evidence>
<gene>
    <name evidence="7" type="ORF">HA285_02795</name>
</gene>
<dbReference type="AlphaFoldDB" id="A0A7J4MVN9"/>
<dbReference type="CDD" id="cd01092">
    <property type="entry name" value="APP-like"/>
    <property type="match status" value="1"/>
</dbReference>
<dbReference type="InterPro" id="IPR029149">
    <property type="entry name" value="Creatin/AminoP/Spt16_N"/>
</dbReference>
<proteinExistence type="inferred from homology"/>